<dbReference type="GO" id="GO:0032815">
    <property type="term" value="P:negative regulation of natural killer cell activation"/>
    <property type="evidence" value="ECO:0007669"/>
    <property type="project" value="Ensembl"/>
</dbReference>
<feature type="region of interest" description="Disordered" evidence="3">
    <location>
        <begin position="136"/>
        <end position="201"/>
    </location>
</feature>
<dbReference type="GO" id="GO:0007169">
    <property type="term" value="P:cell surface receptor protein tyrosine kinase signaling pathway"/>
    <property type="evidence" value="ECO:0007669"/>
    <property type="project" value="Ensembl"/>
</dbReference>
<dbReference type="GO" id="GO:0002729">
    <property type="term" value="P:positive regulation of natural killer cell cytokine production"/>
    <property type="evidence" value="ECO:0007669"/>
    <property type="project" value="Ensembl"/>
</dbReference>
<proteinExistence type="predicted"/>
<dbReference type="GO" id="GO:0043303">
    <property type="term" value="P:mast cell degranulation"/>
    <property type="evidence" value="ECO:0007669"/>
    <property type="project" value="Ensembl"/>
</dbReference>
<dbReference type="PROSITE" id="PS50001">
    <property type="entry name" value="SH2"/>
    <property type="match status" value="1"/>
</dbReference>
<sequence length="428" mass="49218">MNRQGNRRTTKEGPSDLKVQNVSLLKNKSWPRINSATGRYQTINEPLLDCERNSAAVLDEAERHRDDDYEDPELPVAEAWRSMKILPARPIKESEYADTRYFKTKVDPPLSFNVKTSIPTERPTWNTWMRLEEVDKSTPKDIRSQHIKGNKPTKGNKTPLPTPRPPVSLPKKYQPLPPEPESSRPASPQRHTLPEVQRGARQISLKNLGEVLGTEKAPHHPMKPESSHLSKNQSAPEIPLAVASSSFTMSTHSLRNRDHKESTQSYSPQGCQSPASYSPQENSLHYKNTGWRKPYPTRSEEKDVQHKEWYIGEYSRQAVEQALMKENKDGTFLVRDCSTKSQAEPYVLVVFYGNKVYNVKIRFLERNRQFALGTGLRGDEKFDSVEDIIEHYKYFPIILIDGKDKTGVRREQCYLTQPLALNRHFSPW</sequence>
<dbReference type="GO" id="GO:0035556">
    <property type="term" value="P:intracellular signal transduction"/>
    <property type="evidence" value="ECO:0007669"/>
    <property type="project" value="Ensembl"/>
</dbReference>
<feature type="compositionally biased region" description="Basic and acidic residues" evidence="3">
    <location>
        <begin position="216"/>
        <end position="228"/>
    </location>
</feature>
<feature type="region of interest" description="Disordered" evidence="3">
    <location>
        <begin position="249"/>
        <end position="299"/>
    </location>
</feature>
<reference evidence="6 7" key="1">
    <citation type="journal article" date="2015" name="Annu Rev Anim Biosci">
        <title>The Genome 10K Project: a way forward.</title>
        <authorList>
            <person name="Koepfli K.P."/>
            <person name="Paten B."/>
            <person name="O'Brien S.J."/>
            <person name="Koepfli K.P."/>
            <person name="Paten B."/>
            <person name="Antunes A."/>
            <person name="Belov K."/>
            <person name="Bustamante C."/>
            <person name="Castoe T.A."/>
            <person name="Clawson H."/>
            <person name="Crawford A.J."/>
            <person name="Diekhans M."/>
            <person name="Distel D."/>
            <person name="Durbin R."/>
            <person name="Earl D."/>
            <person name="Fujita M.K."/>
            <person name="Gamble T."/>
            <person name="Georges A."/>
            <person name="Gemmell N."/>
            <person name="Gilbert M.T."/>
            <person name="Graves J.M."/>
            <person name="Green R.E."/>
            <person name="Hickey G."/>
            <person name="Jarvis E.D."/>
            <person name="Johnson W."/>
            <person name="Komissarov A."/>
            <person name="Korf I."/>
            <person name="Kuhn R."/>
            <person name="Larkin D.M."/>
            <person name="Lewin H."/>
            <person name="Lopez J.V."/>
            <person name="Ma J."/>
            <person name="Marques-Bonet T."/>
            <person name="Miller W."/>
            <person name="Murphy R."/>
            <person name="Pevzner P."/>
            <person name="Shapiro B."/>
            <person name="Steiner C."/>
            <person name="Tamazian G."/>
            <person name="Venkatesh B."/>
            <person name="Wang J."/>
            <person name="Wayne R."/>
            <person name="Wiley E."/>
            <person name="Yang H."/>
            <person name="Zhang G."/>
            <person name="Haussler D."/>
            <person name="Ryder O."/>
            <person name="O'Brien S.J."/>
        </authorList>
    </citation>
    <scope>NUCLEOTIDE SEQUENCE</scope>
</reference>
<feature type="region of interest" description="Disordered" evidence="3">
    <location>
        <begin position="215"/>
        <end position="235"/>
    </location>
</feature>
<keyword evidence="7" id="KW-1185">Reference proteome</keyword>
<dbReference type="GeneTree" id="ENSGT00940000161846"/>
<reference evidence="6 7" key="2">
    <citation type="journal article" date="2018" name="Annu Rev Anim Biosci">
        <title>Bat Biology, Genomes, and the Bat1K Project: To Generate Chromosome-Level Genomes for All Living Bat Species.</title>
        <authorList>
            <person name="Teeling E.C."/>
            <person name="Vernes S.C."/>
            <person name="Davalos L.M."/>
            <person name="Ray D.A."/>
            <person name="Gilbert M.T.P."/>
            <person name="Myers E."/>
        </authorList>
    </citation>
    <scope>NUCLEOTIDE SEQUENCE</scope>
</reference>
<dbReference type="GO" id="GO:0044877">
    <property type="term" value="F:protein-containing complex binding"/>
    <property type="evidence" value="ECO:0007669"/>
    <property type="project" value="Ensembl"/>
</dbReference>
<dbReference type="PANTHER" id="PTHR14098">
    <property type="entry name" value="SH2 DOMAIN CONTAINING PROTEIN"/>
    <property type="match status" value="1"/>
</dbReference>
<evidence type="ECO:0000256" key="2">
    <source>
        <dbReference type="PROSITE-ProRule" id="PRU00191"/>
    </source>
</evidence>
<name>A0A671DZH8_RHIFE</name>
<dbReference type="CTD" id="116449"/>
<dbReference type="RefSeq" id="XP_032961325.1">
    <property type="nucleotide sequence ID" value="XM_033105434.1"/>
</dbReference>
<dbReference type="AlphaFoldDB" id="A0A671DZH8"/>
<evidence type="ECO:0000313" key="6">
    <source>
        <dbReference type="Ensembl" id="ENSRFEP00010006371.1"/>
    </source>
</evidence>
<accession>A0A671DZH8</accession>
<dbReference type="Gene3D" id="3.30.505.10">
    <property type="entry name" value="SH2 domain"/>
    <property type="match status" value="1"/>
</dbReference>
<dbReference type="PRINTS" id="PR00401">
    <property type="entry name" value="SH2DOMAIN"/>
</dbReference>
<evidence type="ECO:0000313" key="8">
    <source>
        <dbReference type="Proteomes" id="UP000585614"/>
    </source>
</evidence>
<dbReference type="Ensembl" id="ENSRFET00010006984.1">
    <property type="protein sequence ID" value="ENSRFEP00010006371.1"/>
    <property type="gene ID" value="ENSRFEG00010004296.1"/>
</dbReference>
<dbReference type="Pfam" id="PF00017">
    <property type="entry name" value="SH2"/>
    <property type="match status" value="1"/>
</dbReference>
<dbReference type="GeneID" id="117021977"/>
<protein>
    <submittedName>
        <fullName evidence="5 6">Cytokine dependent hematopoietic cell linker</fullName>
    </submittedName>
</protein>
<reference evidence="6 7" key="3">
    <citation type="submission" date="2018-12" db="EMBL/GenBank/DDBJ databases">
        <title>G10K-VGP greater horseshoe bat female genome, primary haplotype.</title>
        <authorList>
            <person name="Teeling E."/>
            <person name="Myers G."/>
            <person name="Vernes S."/>
            <person name="Pippel M."/>
            <person name="Winkler S."/>
            <person name="Fedrigo O."/>
            <person name="Rhie A."/>
            <person name="Koren S."/>
            <person name="Phillippy A."/>
            <person name="Lewin H."/>
            <person name="Damas J."/>
            <person name="Howe K."/>
            <person name="Mountcastle J."/>
            <person name="Jarvis E.D."/>
        </authorList>
    </citation>
    <scope>NUCLEOTIDE SEQUENCE [LARGE SCALE GENOMIC DNA]</scope>
</reference>
<dbReference type="InterPro" id="IPR000980">
    <property type="entry name" value="SH2"/>
</dbReference>
<feature type="domain" description="SH2" evidence="4">
    <location>
        <begin position="309"/>
        <end position="419"/>
    </location>
</feature>
<feature type="compositionally biased region" description="Polar residues" evidence="3">
    <location>
        <begin position="263"/>
        <end position="286"/>
    </location>
</feature>
<reference evidence="5 8" key="4">
    <citation type="journal article" date="2020" name="Nature">
        <title>Six reference-quality genomes reveal evolution of bat adaptations.</title>
        <authorList>
            <person name="Jebb D."/>
            <person name="Huang Z."/>
            <person name="Pippel M."/>
            <person name="Hughes G.M."/>
            <person name="Lavrichenko K."/>
            <person name="Devanna P."/>
            <person name="Winkler S."/>
            <person name="Jermiin L.S."/>
            <person name="Skirmuntt E.C."/>
            <person name="Katzourakis A."/>
            <person name="Burkitt-Gray L."/>
            <person name="Ray D.A."/>
            <person name="Sullivan K.A.M."/>
            <person name="Roscito J.G."/>
            <person name="Kirilenko B.M."/>
            <person name="Davalos L.M."/>
            <person name="Corthals A.P."/>
            <person name="Power M.L."/>
            <person name="Jones G."/>
            <person name="Ransome R.D."/>
            <person name="Dechmann D.K.N."/>
            <person name="Locatelli A.G."/>
            <person name="Puechmaille S.J."/>
            <person name="Fedrigo O."/>
            <person name="Jarvis E.D."/>
            <person name="Hiller M."/>
            <person name="Vernes S.C."/>
            <person name="Myers E.W."/>
            <person name="Teeling E.C."/>
        </authorList>
    </citation>
    <scope>NUCLEOTIDE SEQUENCE [LARGE SCALE GENOMIC DNA]</scope>
    <source>
        <strain evidence="5">MRhiFer1</strain>
        <tissue evidence="5">Lung</tissue>
    </source>
</reference>
<gene>
    <name evidence="6" type="primary">CLNK</name>
    <name evidence="5" type="ORF">mRhiFer1_003009</name>
</gene>
<evidence type="ECO:0000256" key="3">
    <source>
        <dbReference type="SAM" id="MobiDB-lite"/>
    </source>
</evidence>
<dbReference type="PANTHER" id="PTHR14098:SF2">
    <property type="entry name" value="CYTOKINE-DEPENDENT HEMATOPOIETIC CELL LINKER"/>
    <property type="match status" value="1"/>
</dbReference>
<evidence type="ECO:0000256" key="1">
    <source>
        <dbReference type="ARBA" id="ARBA00022999"/>
    </source>
</evidence>
<dbReference type="GO" id="GO:0032991">
    <property type="term" value="C:protein-containing complex"/>
    <property type="evidence" value="ECO:0007669"/>
    <property type="project" value="Ensembl"/>
</dbReference>
<evidence type="ECO:0000313" key="5">
    <source>
        <dbReference type="EMBL" id="KAF6371534.1"/>
    </source>
</evidence>
<dbReference type="CDD" id="cd09929">
    <property type="entry name" value="SH2_BLNK_SLP-76"/>
    <property type="match status" value="1"/>
</dbReference>
<dbReference type="SMART" id="SM00252">
    <property type="entry name" value="SH2"/>
    <property type="match status" value="1"/>
</dbReference>
<evidence type="ECO:0000259" key="4">
    <source>
        <dbReference type="PROSITE" id="PS50001"/>
    </source>
</evidence>
<keyword evidence="1 2" id="KW-0727">SH2 domain</keyword>
<dbReference type="Proteomes" id="UP000585614">
    <property type="component" value="Unassembled WGS sequence"/>
</dbReference>
<organism evidence="6 7">
    <name type="scientific">Rhinolophus ferrumequinum</name>
    <name type="common">Greater horseshoe bat</name>
    <dbReference type="NCBI Taxonomy" id="59479"/>
    <lineage>
        <taxon>Eukaryota</taxon>
        <taxon>Metazoa</taxon>
        <taxon>Chordata</taxon>
        <taxon>Craniata</taxon>
        <taxon>Vertebrata</taxon>
        <taxon>Euteleostomi</taxon>
        <taxon>Mammalia</taxon>
        <taxon>Eutheria</taxon>
        <taxon>Laurasiatheria</taxon>
        <taxon>Chiroptera</taxon>
        <taxon>Yinpterochiroptera</taxon>
        <taxon>Rhinolophoidea</taxon>
        <taxon>Rhinolophidae</taxon>
        <taxon>Rhinolophinae</taxon>
        <taxon>Rhinolophus</taxon>
    </lineage>
</organism>
<evidence type="ECO:0000313" key="7">
    <source>
        <dbReference type="Proteomes" id="UP000472240"/>
    </source>
</evidence>
<dbReference type="OMA" id="NTGWRKP"/>
<dbReference type="InterPro" id="IPR051751">
    <property type="entry name" value="Immunoreceptor_sig_adapters"/>
</dbReference>
<reference evidence="6" key="5">
    <citation type="submission" date="2025-05" db="UniProtKB">
        <authorList>
            <consortium name="Ensembl"/>
        </authorList>
    </citation>
    <scope>IDENTIFICATION</scope>
</reference>
<dbReference type="InterPro" id="IPR036860">
    <property type="entry name" value="SH2_dom_sf"/>
</dbReference>
<dbReference type="GO" id="GO:0042629">
    <property type="term" value="C:mast cell granule"/>
    <property type="evidence" value="ECO:0007669"/>
    <property type="project" value="Ensembl"/>
</dbReference>
<dbReference type="EMBL" id="JACAGC010000004">
    <property type="protein sequence ID" value="KAF6371534.1"/>
    <property type="molecule type" value="Genomic_DNA"/>
</dbReference>
<dbReference type="FunFam" id="3.30.505.10:FF:000016">
    <property type="entry name" value="B-cell linker protein isoform 2"/>
    <property type="match status" value="1"/>
</dbReference>
<dbReference type="SUPFAM" id="SSF55550">
    <property type="entry name" value="SH2 domain"/>
    <property type="match status" value="1"/>
</dbReference>
<dbReference type="Proteomes" id="UP000472240">
    <property type="component" value="Chromosome 5"/>
</dbReference>